<evidence type="ECO:0000313" key="1">
    <source>
        <dbReference type="EMBL" id="UPK68725.1"/>
    </source>
</evidence>
<reference evidence="1 2" key="1">
    <citation type="submission" date="2022-04" db="EMBL/GenBank/DDBJ databases">
        <title>The arsenic-methylating capacity of Chitinophaga filiformis YT5 during chitin decomposition.</title>
        <authorList>
            <person name="Chen G."/>
            <person name="Liang Y."/>
        </authorList>
    </citation>
    <scope>NUCLEOTIDE SEQUENCE [LARGE SCALE GENOMIC DNA]</scope>
    <source>
        <strain evidence="1 2">YT5</strain>
    </source>
</reference>
<gene>
    <name evidence="1" type="ORF">MYF79_27570</name>
</gene>
<proteinExistence type="predicted"/>
<evidence type="ECO:0000313" key="2">
    <source>
        <dbReference type="Proteomes" id="UP000830198"/>
    </source>
</evidence>
<keyword evidence="2" id="KW-1185">Reference proteome</keyword>
<dbReference type="Proteomes" id="UP000830198">
    <property type="component" value="Chromosome"/>
</dbReference>
<sequence length="84" mass="9013">MKKSRVILSVVCLSAIIGAVLAFKVKPDNKRFIGTLYCAYTPTTSCTGTVTGISLRITTTGQIWGYCTTVPGGMCTAQKYVINE</sequence>
<name>A0ABY4HYP1_CHIFI</name>
<dbReference type="RefSeq" id="WP_247811094.1">
    <property type="nucleotide sequence ID" value="NZ_CP095855.1"/>
</dbReference>
<evidence type="ECO:0008006" key="3">
    <source>
        <dbReference type="Google" id="ProtNLM"/>
    </source>
</evidence>
<protein>
    <recommendedName>
        <fullName evidence="3">NVEALA protein</fullName>
    </recommendedName>
</protein>
<dbReference type="EMBL" id="CP095855">
    <property type="protein sequence ID" value="UPK68725.1"/>
    <property type="molecule type" value="Genomic_DNA"/>
</dbReference>
<organism evidence="1 2">
    <name type="scientific">Chitinophaga filiformis</name>
    <name type="common">Myxococcus filiformis</name>
    <name type="synonym">Flexibacter filiformis</name>
    <dbReference type="NCBI Taxonomy" id="104663"/>
    <lineage>
        <taxon>Bacteria</taxon>
        <taxon>Pseudomonadati</taxon>
        <taxon>Bacteroidota</taxon>
        <taxon>Chitinophagia</taxon>
        <taxon>Chitinophagales</taxon>
        <taxon>Chitinophagaceae</taxon>
        <taxon>Chitinophaga</taxon>
    </lineage>
</organism>
<accession>A0ABY4HYP1</accession>